<sequence length="806" mass="89549">MKKLSHGSLLVSAMMLCFLSLFAAKAQSQPALPSYPCVIKGTVLDSASKMPLGYVTVLLLRPGLNPSSTTIISNEQGAFEIPATQQVDYQLTLSYLGYKTQHVQVTTAALATLDLDVLTLAREATQLEEVKIIASRPLVETGIDRTTYHVEADPERNSLNSLDMFRKVPHLAVDADDNLLLNGNDNFQILVNGKKSSLLSENYSDVLKGLPASAIQKIEVITSPSARHEAAGTGGIINIITYQKNINGFNGSVNLMASTPKGYSGGAYFSAATGKYSFSSRYSRSTSTRAGNSSKFIRQDWIKQTRLEQTGESNSFNQGENISGEAGYDLTPQDHFTASYNLRRNKGSSGLSQRVTHLNNSGELTNVHQNLNKNQSNSDGMDFGLDYQHRFQRKDQQLLTLALNTLHSDHLSAGDYLVEPLVHSVGRMSTTQNTGHSRGYTLQADYAHPFGNQFLEIGLKTDIEENSSDFQYNSKNSETWLFELDAKQSNSFEYRQFLHAAYVSVDLKKGTWGLRVGARFEATKLEARFKSTQAHADQQYLNFFPTISLLHTTNNNGLLRVTYSQRIERPGLNYLDPTPDVTDPLNISYGNPNLDPATSHNFQLEYNAFFKGISANASAFHHFTHNSIQYFTTLGNDSVSRTTVGNIGRNQNFGLSFNSNTTLFRKLTLNMTSVTRYVKYSRSTGTRFRHTEGITYNLTGSLSWRVGKGWRTNTNLSYNSPNVLLQGKTGGNYWNSLSVNKDFMKGNKASIGLSVRSPFQQKSRSFSQVNDPAFHQVQESYSVIRQFSLAFAYRINKVFSGSSSQK</sequence>
<dbReference type="PANTHER" id="PTHR40980">
    <property type="entry name" value="PLUG DOMAIN-CONTAINING PROTEIN"/>
    <property type="match status" value="1"/>
</dbReference>
<name>A0A5B6TBT7_9BACT</name>
<dbReference type="PANTHER" id="PTHR40980:SF4">
    <property type="entry name" value="TONB-DEPENDENT RECEPTOR-LIKE BETA-BARREL DOMAIN-CONTAINING PROTEIN"/>
    <property type="match status" value="1"/>
</dbReference>
<dbReference type="RefSeq" id="WP_149090679.1">
    <property type="nucleotide sequence ID" value="NZ_VKKY01000002.1"/>
</dbReference>
<evidence type="ECO:0000256" key="2">
    <source>
        <dbReference type="ARBA" id="ARBA00023136"/>
    </source>
</evidence>
<evidence type="ECO:0000313" key="7">
    <source>
        <dbReference type="Proteomes" id="UP000324133"/>
    </source>
</evidence>
<dbReference type="Gene3D" id="2.60.40.1120">
    <property type="entry name" value="Carboxypeptidase-like, regulatory domain"/>
    <property type="match status" value="1"/>
</dbReference>
<proteinExistence type="predicted"/>
<dbReference type="InterPro" id="IPR036942">
    <property type="entry name" value="Beta-barrel_TonB_sf"/>
</dbReference>
<feature type="chain" id="PRO_5022849626" evidence="4">
    <location>
        <begin position="24"/>
        <end position="806"/>
    </location>
</feature>
<dbReference type="AlphaFoldDB" id="A0A5B6TBT7"/>
<dbReference type="Pfam" id="PF13715">
    <property type="entry name" value="CarbopepD_reg_2"/>
    <property type="match status" value="1"/>
</dbReference>
<dbReference type="Gene3D" id="2.170.130.10">
    <property type="entry name" value="TonB-dependent receptor, plug domain"/>
    <property type="match status" value="1"/>
</dbReference>
<keyword evidence="2" id="KW-0472">Membrane</keyword>
<dbReference type="Pfam" id="PF14905">
    <property type="entry name" value="OMP_b-brl_3"/>
    <property type="match status" value="1"/>
</dbReference>
<accession>A0A5B6TBT7</accession>
<protein>
    <submittedName>
        <fullName evidence="6">TonB-dependent receptor</fullName>
    </submittedName>
</protein>
<evidence type="ECO:0000256" key="1">
    <source>
        <dbReference type="ARBA" id="ARBA00004442"/>
    </source>
</evidence>
<dbReference type="InterPro" id="IPR037066">
    <property type="entry name" value="Plug_dom_sf"/>
</dbReference>
<comment type="subcellular location">
    <subcellularLocation>
        <location evidence="1">Cell outer membrane</location>
    </subcellularLocation>
</comment>
<dbReference type="SUPFAM" id="SSF56935">
    <property type="entry name" value="Porins"/>
    <property type="match status" value="1"/>
</dbReference>
<keyword evidence="7" id="KW-1185">Reference proteome</keyword>
<dbReference type="InterPro" id="IPR008969">
    <property type="entry name" value="CarboxyPept-like_regulatory"/>
</dbReference>
<evidence type="ECO:0000256" key="4">
    <source>
        <dbReference type="SAM" id="SignalP"/>
    </source>
</evidence>
<gene>
    <name evidence="6" type="ORF">FOA19_09900</name>
</gene>
<keyword evidence="4" id="KW-0732">Signal</keyword>
<dbReference type="OrthoDB" id="905812at2"/>
<organism evidence="6 7">
    <name type="scientific">Rufibacter hautae</name>
    <dbReference type="NCBI Taxonomy" id="2595005"/>
    <lineage>
        <taxon>Bacteria</taxon>
        <taxon>Pseudomonadati</taxon>
        <taxon>Bacteroidota</taxon>
        <taxon>Cytophagia</taxon>
        <taxon>Cytophagales</taxon>
        <taxon>Hymenobacteraceae</taxon>
        <taxon>Rufibacter</taxon>
    </lineage>
</organism>
<keyword evidence="3" id="KW-0998">Cell outer membrane</keyword>
<dbReference type="InterPro" id="IPR041700">
    <property type="entry name" value="OMP_b-brl_3"/>
</dbReference>
<feature type="signal peptide" evidence="4">
    <location>
        <begin position="1"/>
        <end position="23"/>
    </location>
</feature>
<keyword evidence="6" id="KW-0675">Receptor</keyword>
<dbReference type="EMBL" id="VKKY01000002">
    <property type="protein sequence ID" value="KAA3437616.1"/>
    <property type="molecule type" value="Genomic_DNA"/>
</dbReference>
<dbReference type="SUPFAM" id="SSF49464">
    <property type="entry name" value="Carboxypeptidase regulatory domain-like"/>
    <property type="match status" value="1"/>
</dbReference>
<evidence type="ECO:0000256" key="3">
    <source>
        <dbReference type="ARBA" id="ARBA00023237"/>
    </source>
</evidence>
<feature type="domain" description="Outer membrane protein beta-barrel" evidence="5">
    <location>
        <begin position="427"/>
        <end position="793"/>
    </location>
</feature>
<dbReference type="GO" id="GO:0009279">
    <property type="term" value="C:cell outer membrane"/>
    <property type="evidence" value="ECO:0007669"/>
    <property type="project" value="UniProtKB-SubCell"/>
</dbReference>
<evidence type="ECO:0000259" key="5">
    <source>
        <dbReference type="Pfam" id="PF14905"/>
    </source>
</evidence>
<dbReference type="Gene3D" id="2.40.170.20">
    <property type="entry name" value="TonB-dependent receptor, beta-barrel domain"/>
    <property type="match status" value="1"/>
</dbReference>
<evidence type="ECO:0000313" key="6">
    <source>
        <dbReference type="EMBL" id="KAA3437616.1"/>
    </source>
</evidence>
<reference evidence="6 7" key="1">
    <citation type="submission" date="2019-07" db="EMBL/GenBank/DDBJ databases">
        <title>Rufibacter sp. nov., isolated from lake sediment.</title>
        <authorList>
            <person name="Qu J.-H."/>
        </authorList>
    </citation>
    <scope>NUCLEOTIDE SEQUENCE [LARGE SCALE GENOMIC DNA]</scope>
    <source>
        <strain evidence="6 7">NBS58-1</strain>
    </source>
</reference>
<dbReference type="Proteomes" id="UP000324133">
    <property type="component" value="Unassembled WGS sequence"/>
</dbReference>
<comment type="caution">
    <text evidence="6">The sequence shown here is derived from an EMBL/GenBank/DDBJ whole genome shotgun (WGS) entry which is preliminary data.</text>
</comment>